<dbReference type="Pfam" id="PF07940">
    <property type="entry name" value="Hepar_II_III_C"/>
    <property type="match status" value="1"/>
</dbReference>
<evidence type="ECO:0000259" key="2">
    <source>
        <dbReference type="Pfam" id="PF07940"/>
    </source>
</evidence>
<organism evidence="3 4">
    <name type="scientific">Salinihabitans flavidus</name>
    <dbReference type="NCBI Taxonomy" id="569882"/>
    <lineage>
        <taxon>Bacteria</taxon>
        <taxon>Pseudomonadati</taxon>
        <taxon>Pseudomonadota</taxon>
        <taxon>Alphaproteobacteria</taxon>
        <taxon>Rhodobacterales</taxon>
        <taxon>Roseobacteraceae</taxon>
        <taxon>Salinihabitans</taxon>
    </lineage>
</organism>
<dbReference type="RefSeq" id="WP_093118059.1">
    <property type="nucleotide sequence ID" value="NZ_FODS01000010.1"/>
</dbReference>
<dbReference type="EMBL" id="FODS01000010">
    <property type="protein sequence ID" value="SEO72780.1"/>
    <property type="molecule type" value="Genomic_DNA"/>
</dbReference>
<reference evidence="3 4" key="1">
    <citation type="submission" date="2016-10" db="EMBL/GenBank/DDBJ databases">
        <authorList>
            <person name="de Groot N.N."/>
        </authorList>
    </citation>
    <scope>NUCLEOTIDE SEQUENCE [LARGE SCALE GENOMIC DNA]</scope>
    <source>
        <strain evidence="3 4">DSM 27842</strain>
    </source>
</reference>
<dbReference type="OrthoDB" id="9787373at2"/>
<dbReference type="GO" id="GO:0030313">
    <property type="term" value="C:cell envelope"/>
    <property type="evidence" value="ECO:0007669"/>
    <property type="project" value="UniProtKB-SubCell"/>
</dbReference>
<gene>
    <name evidence="3" type="ORF">SAMN04490248_11093</name>
</gene>
<accession>A0A1H8S2A2</accession>
<dbReference type="InterPro" id="IPR012480">
    <property type="entry name" value="Hepar_II_III_C"/>
</dbReference>
<dbReference type="Gene3D" id="2.70.98.70">
    <property type="match status" value="1"/>
</dbReference>
<evidence type="ECO:0000313" key="3">
    <source>
        <dbReference type="EMBL" id="SEO72780.1"/>
    </source>
</evidence>
<evidence type="ECO:0000313" key="4">
    <source>
        <dbReference type="Proteomes" id="UP000198893"/>
    </source>
</evidence>
<evidence type="ECO:0000256" key="1">
    <source>
        <dbReference type="ARBA" id="ARBA00004196"/>
    </source>
</evidence>
<dbReference type="AlphaFoldDB" id="A0A1H8S2A2"/>
<name>A0A1H8S2A2_9RHOB</name>
<keyword evidence="4" id="KW-1185">Reference proteome</keyword>
<comment type="subcellular location">
    <subcellularLocation>
        <location evidence="1">Cell envelope</location>
    </subcellularLocation>
</comment>
<dbReference type="InterPro" id="IPR008929">
    <property type="entry name" value="Chondroitin_lyas"/>
</dbReference>
<dbReference type="Gene3D" id="1.50.10.100">
    <property type="entry name" value="Chondroitin AC/alginate lyase"/>
    <property type="match status" value="1"/>
</dbReference>
<dbReference type="GO" id="GO:0016829">
    <property type="term" value="F:lyase activity"/>
    <property type="evidence" value="ECO:0007669"/>
    <property type="project" value="InterPro"/>
</dbReference>
<protein>
    <submittedName>
        <fullName evidence="3">Uncharacterized conserved protein, heparinase superfamily</fullName>
    </submittedName>
</protein>
<proteinExistence type="predicted"/>
<dbReference type="STRING" id="569882.SAMN04490248_11093"/>
<dbReference type="Proteomes" id="UP000198893">
    <property type="component" value="Unassembled WGS sequence"/>
</dbReference>
<feature type="domain" description="Heparinase II/III-like C-terminal" evidence="2">
    <location>
        <begin position="302"/>
        <end position="559"/>
    </location>
</feature>
<sequence length="582" mass="63885">MSNPNGFSARWTRLMHRVHARLSTLARSATCFNVMPEPRTIGTFAKGRQLLAGNFLFAGHLVTAPETSIWDIASPDDVFERELHGFGWLDDLAAVGDLLTRERAQVWLWQWIDRYGRGQGPGWTPDLTGRRLIRWINHALFVLRGQDSDSSRQFYQSLGQQTRFLAKRWHKAAPGLPRFEALTGLIYAGLALEGLERHVPSAIRALERECRNQVDDQGGIPTRNPEELLDVFTLLTWASAALNDAGREVGPEHLKAIERIAPTLRTLRHSDGSLARFHGGGRGLEGRLDHALAASHIKTRHPGGLSMGYARLSAGRTSVIVDASPPPTGASSINAHASTLAFELTSGRRPLIVNCGSGVAFGEDWRRAGRATPSHSTLSLDGYSSARLGEAGRGKGWRDEQLVDAPKDVPIEMSQASDGIRFEGGHDGYVSTHGLTHARTLELTFDGRGLAGEDLLVALDDSAKRRFERALDAKSLQGVPFQIRFHLHPEADATLDMGGLAVSIALKSGEVWVFRHDGTAHISLDPSVFLEKGRLKPRATKQIVLSGVVLEYATRIRWSLAKAQETALAIRDLNRDDPDLTT</sequence>